<comment type="caution">
    <text evidence="7">The sequence shown here is derived from an EMBL/GenBank/DDBJ whole genome shotgun (WGS) entry which is preliminary data.</text>
</comment>
<feature type="transmembrane region" description="Helical" evidence="6">
    <location>
        <begin position="162"/>
        <end position="182"/>
    </location>
</feature>
<dbReference type="GO" id="GO:0005886">
    <property type="term" value="C:plasma membrane"/>
    <property type="evidence" value="ECO:0007669"/>
    <property type="project" value="UniProtKB-SubCell"/>
</dbReference>
<evidence type="ECO:0000256" key="3">
    <source>
        <dbReference type="ARBA" id="ARBA00022692"/>
    </source>
</evidence>
<evidence type="ECO:0000256" key="6">
    <source>
        <dbReference type="SAM" id="Phobius"/>
    </source>
</evidence>
<dbReference type="PANTHER" id="PTHR30250">
    <property type="entry name" value="PST FAMILY PREDICTED COLANIC ACID TRANSPORTER"/>
    <property type="match status" value="1"/>
</dbReference>
<keyword evidence="8" id="KW-1185">Reference proteome</keyword>
<evidence type="ECO:0000313" key="7">
    <source>
        <dbReference type="EMBL" id="MCM1986699.1"/>
    </source>
</evidence>
<comment type="subcellular location">
    <subcellularLocation>
        <location evidence="1">Cell membrane</location>
        <topology evidence="1">Multi-pass membrane protein</topology>
    </subcellularLocation>
</comment>
<feature type="transmembrane region" description="Helical" evidence="6">
    <location>
        <begin position="229"/>
        <end position="250"/>
    </location>
</feature>
<proteinExistence type="predicted"/>
<dbReference type="AlphaFoldDB" id="A0A9E4ZGF2"/>
<gene>
    <name evidence="7" type="ORF">KDK67_06750</name>
</gene>
<protein>
    <submittedName>
        <fullName evidence="7">Oligosaccharide flippase family protein</fullName>
    </submittedName>
</protein>
<dbReference type="Proteomes" id="UP001056766">
    <property type="component" value="Unassembled WGS sequence"/>
</dbReference>
<accession>A0A9E4ZGF2</accession>
<feature type="transmembrane region" description="Helical" evidence="6">
    <location>
        <begin position="314"/>
        <end position="338"/>
    </location>
</feature>
<feature type="transmembrane region" description="Helical" evidence="6">
    <location>
        <begin position="350"/>
        <end position="370"/>
    </location>
</feature>
<keyword evidence="5 6" id="KW-0472">Membrane</keyword>
<name>A0A9E4ZGF2_9EURY</name>
<feature type="transmembrane region" description="Helical" evidence="6">
    <location>
        <begin position="14"/>
        <end position="36"/>
    </location>
</feature>
<keyword evidence="2" id="KW-1003">Cell membrane</keyword>
<evidence type="ECO:0000256" key="5">
    <source>
        <dbReference type="ARBA" id="ARBA00023136"/>
    </source>
</evidence>
<reference evidence="7" key="1">
    <citation type="journal article" date="2021" name="mSystems">
        <title>Bacteria and Archaea Synergistically Convert Glycine Betaine to Biogenic Methane in the Formosa Cold Seep of the South China Sea.</title>
        <authorList>
            <person name="Li L."/>
            <person name="Zhang W."/>
            <person name="Zhang S."/>
            <person name="Song L."/>
            <person name="Sun Q."/>
            <person name="Zhang H."/>
            <person name="Xiang H."/>
            <person name="Dong X."/>
        </authorList>
    </citation>
    <scope>NUCLEOTIDE SEQUENCE</scope>
    <source>
        <strain evidence="7">LLY</strain>
    </source>
</reference>
<keyword evidence="3 6" id="KW-0812">Transmembrane</keyword>
<feature type="transmembrane region" description="Helical" evidence="6">
    <location>
        <begin position="42"/>
        <end position="65"/>
    </location>
</feature>
<sequence>MYQKSFSDQLPQNIGANVIFFLINILIGLFLVPYFIDNLGVASYGLIPLATSITSYVGLVTQSINSSISRYLTVDLQRQDFKRANITFNTSLFGIFGIILLLIPIIFILSYYAPVFFEIPSNQIHDAYLLFLGVMGAFLIKALSGVFGISLFAYNRLDIQKYISVVNILIQVGLIILLFSVFSAKLSYIGLSYFLGALVGFALTLYFSKKINPHFRVNYIDFKLSFLKEIVGMGNWIIINQIGALLFLQMDLIVVNKLFGSIAGGEYAAILMWSTLLRSIAGMLSGLLTPIILTYYANNQFGDIIIISKRAIKFMAITMALPIGIICGFAPQILSLWIGPEFVKLSPLMWVLLSHLIINLSVLPLFSINISFNKVRIPGLVTLFMGVGNFLLAITLSHIPGWGYYGVAVAGAIMLTLKNTLFIPWYAAKVLDVPKNLFANSMIYGIFSIILVVSLTAIINFYFNISTLITLVISCILISLIYSSMIWSIGLTRSECDMIKSFLPFSKEEGEV</sequence>
<feature type="transmembrane region" description="Helical" evidence="6">
    <location>
        <begin position="129"/>
        <end position="155"/>
    </location>
</feature>
<feature type="transmembrane region" description="Helical" evidence="6">
    <location>
        <begin position="86"/>
        <end position="109"/>
    </location>
</feature>
<evidence type="ECO:0000256" key="1">
    <source>
        <dbReference type="ARBA" id="ARBA00004651"/>
    </source>
</evidence>
<feature type="transmembrane region" description="Helical" evidence="6">
    <location>
        <begin position="442"/>
        <end position="463"/>
    </location>
</feature>
<reference evidence="7" key="2">
    <citation type="submission" date="2021-04" db="EMBL/GenBank/DDBJ databases">
        <authorList>
            <person name="Dong X."/>
        </authorList>
    </citation>
    <scope>NUCLEOTIDE SEQUENCE</scope>
    <source>
        <strain evidence="7">LLY</strain>
    </source>
</reference>
<evidence type="ECO:0000313" key="8">
    <source>
        <dbReference type="Proteomes" id="UP001056766"/>
    </source>
</evidence>
<keyword evidence="4 6" id="KW-1133">Transmembrane helix</keyword>
<evidence type="ECO:0000256" key="2">
    <source>
        <dbReference type="ARBA" id="ARBA00022475"/>
    </source>
</evidence>
<dbReference type="InterPro" id="IPR050833">
    <property type="entry name" value="Poly_Biosynth_Transport"/>
</dbReference>
<feature type="transmembrane region" description="Helical" evidence="6">
    <location>
        <begin position="377"/>
        <end position="396"/>
    </location>
</feature>
<dbReference type="EMBL" id="JAGSOI010000021">
    <property type="protein sequence ID" value="MCM1986699.1"/>
    <property type="molecule type" value="Genomic_DNA"/>
</dbReference>
<evidence type="ECO:0000256" key="4">
    <source>
        <dbReference type="ARBA" id="ARBA00022989"/>
    </source>
</evidence>
<feature type="transmembrane region" description="Helical" evidence="6">
    <location>
        <begin position="402"/>
        <end position="421"/>
    </location>
</feature>
<feature type="transmembrane region" description="Helical" evidence="6">
    <location>
        <begin position="469"/>
        <end position="491"/>
    </location>
</feature>
<feature type="transmembrane region" description="Helical" evidence="6">
    <location>
        <begin position="270"/>
        <end position="293"/>
    </location>
</feature>
<organism evidence="7 8">
    <name type="scientific">Methanococcoides seepicolus</name>
    <dbReference type="NCBI Taxonomy" id="2828780"/>
    <lineage>
        <taxon>Archaea</taxon>
        <taxon>Methanobacteriati</taxon>
        <taxon>Methanobacteriota</taxon>
        <taxon>Stenosarchaea group</taxon>
        <taxon>Methanomicrobia</taxon>
        <taxon>Methanosarcinales</taxon>
        <taxon>Methanosarcinaceae</taxon>
        <taxon>Methanococcoides</taxon>
    </lineage>
</organism>
<dbReference type="PANTHER" id="PTHR30250:SF26">
    <property type="entry name" value="PSMA PROTEIN"/>
    <property type="match status" value="1"/>
</dbReference>
<feature type="transmembrane region" description="Helical" evidence="6">
    <location>
        <begin position="188"/>
        <end position="208"/>
    </location>
</feature>